<protein>
    <recommendedName>
        <fullName evidence="9">U1 small nuclear ribonucleoprotein C</fullName>
        <shortName evidence="9">U1 snRNP C</shortName>
        <shortName evidence="9">U1-C</shortName>
        <shortName evidence="9">U1C</shortName>
    </recommendedName>
</protein>
<dbReference type="GO" id="GO:0000243">
    <property type="term" value="C:commitment complex"/>
    <property type="evidence" value="ECO:0007669"/>
    <property type="project" value="UniProtKB-UniRule"/>
</dbReference>
<dbReference type="PROSITE" id="PS50171">
    <property type="entry name" value="ZF_MATRIN"/>
    <property type="match status" value="1"/>
</dbReference>
<feature type="domain" description="Matrin-type" evidence="11">
    <location>
        <begin position="4"/>
        <end position="36"/>
    </location>
</feature>
<dbReference type="EMBL" id="JMSN01000057">
    <property type="protein sequence ID" value="KDN43904.1"/>
    <property type="molecule type" value="Genomic_DNA"/>
</dbReference>
<evidence type="ECO:0000256" key="4">
    <source>
        <dbReference type="ARBA" id="ARBA00022833"/>
    </source>
</evidence>
<dbReference type="OMA" id="GWKFREN"/>
<dbReference type="Proteomes" id="UP000027361">
    <property type="component" value="Unassembled WGS sequence"/>
</dbReference>
<dbReference type="FunFam" id="3.30.160.60:FF:000059">
    <property type="entry name" value="U1 small nuclear ribonucleoprotein C"/>
    <property type="match status" value="1"/>
</dbReference>
<dbReference type="SUPFAM" id="SSF57667">
    <property type="entry name" value="beta-beta-alpha zinc fingers"/>
    <property type="match status" value="1"/>
</dbReference>
<comment type="subunit">
    <text evidence="9">U1 snRNP is composed of the 7 core Sm proteins B/B', D1, D2, D3, E, F and G that assemble in a heptameric protein ring on the Sm site of the small nuclear RNA to form the core snRNP, and at least 3 U1 snRNP-specific proteins U1-70K, U1-A and U1-C. U1-C interacts with U1 snRNA and the 5' splice-site region of the pre-mRNA.</text>
</comment>
<keyword evidence="7 9" id="KW-0687">Ribonucleoprotein</keyword>
<comment type="similarity">
    <text evidence="9">Belongs to the U1 small nuclear ribonucleoprotein C family.</text>
</comment>
<dbReference type="Pfam" id="PF06220">
    <property type="entry name" value="zf-U1"/>
    <property type="match status" value="1"/>
</dbReference>
<feature type="compositionally biased region" description="Pro residues" evidence="10">
    <location>
        <begin position="215"/>
        <end position="232"/>
    </location>
</feature>
<reference evidence="12 13" key="1">
    <citation type="submission" date="2014-05" db="EMBL/GenBank/DDBJ databases">
        <title>Draft genome sequence of a rare smut relative, Tilletiaria anomala UBC 951.</title>
        <authorList>
            <consortium name="DOE Joint Genome Institute"/>
            <person name="Toome M."/>
            <person name="Kuo A."/>
            <person name="Henrissat B."/>
            <person name="Lipzen A."/>
            <person name="Tritt A."/>
            <person name="Yoshinaga Y."/>
            <person name="Zane M."/>
            <person name="Barry K."/>
            <person name="Grigoriev I.V."/>
            <person name="Spatafora J.W."/>
            <person name="Aimea M.C."/>
        </authorList>
    </citation>
    <scope>NUCLEOTIDE SEQUENCE [LARGE SCALE GENOMIC DNA]</scope>
    <source>
        <strain evidence="12 13">UBC 951</strain>
    </source>
</reference>
<evidence type="ECO:0000256" key="10">
    <source>
        <dbReference type="SAM" id="MobiDB-lite"/>
    </source>
</evidence>
<evidence type="ECO:0000256" key="1">
    <source>
        <dbReference type="ARBA" id="ARBA00004123"/>
    </source>
</evidence>
<comment type="function">
    <text evidence="9">Component of the spliceosomal U1 snRNP, which is essential for recognition of the pre-mRNA 5' splice-site and the subsequent assembly of the spliceosome. U1-C is directly involved in initial 5' splice-site recognition for both constitutive and regulated alternative splicing. The interaction with the 5' splice-site seems to precede base-pairing between the pre-mRNA and the U1 snRNA. Stimulates commitment or early (E) complex formation by stabilizing the base pairing of the 5' end of the U1 snRNA and the 5' splice-site region.</text>
</comment>
<dbReference type="GO" id="GO:0030619">
    <property type="term" value="F:U1 snRNA binding"/>
    <property type="evidence" value="ECO:0007669"/>
    <property type="project" value="UniProtKB-UniRule"/>
</dbReference>
<name>A0A066VYM9_TILAU</name>
<dbReference type="HOGENOM" id="CLU_079697_1_0_1"/>
<comment type="subcellular location">
    <subcellularLocation>
        <location evidence="1 9">Nucleus</location>
    </subcellularLocation>
</comment>
<dbReference type="PANTHER" id="PTHR31148:SF1">
    <property type="entry name" value="U1 SMALL NUCLEAR RIBONUCLEOPROTEIN C"/>
    <property type="match status" value="1"/>
</dbReference>
<dbReference type="GO" id="GO:0005685">
    <property type="term" value="C:U1 snRNP"/>
    <property type="evidence" value="ECO:0007669"/>
    <property type="project" value="UniProtKB-UniRule"/>
</dbReference>
<keyword evidence="2 9" id="KW-0479">Metal-binding</keyword>
<dbReference type="GO" id="GO:0000395">
    <property type="term" value="P:mRNA 5'-splice site recognition"/>
    <property type="evidence" value="ECO:0007669"/>
    <property type="project" value="UniProtKB-UniRule"/>
</dbReference>
<dbReference type="AlphaFoldDB" id="A0A066VYM9"/>
<dbReference type="GO" id="GO:0008270">
    <property type="term" value="F:zinc ion binding"/>
    <property type="evidence" value="ECO:0007669"/>
    <property type="project" value="UniProtKB-UniRule"/>
</dbReference>
<evidence type="ECO:0000256" key="8">
    <source>
        <dbReference type="ARBA" id="ARBA00046357"/>
    </source>
</evidence>
<keyword evidence="3 9" id="KW-0863">Zinc-finger</keyword>
<dbReference type="GO" id="GO:0000387">
    <property type="term" value="P:spliceosomal snRNP assembly"/>
    <property type="evidence" value="ECO:0007669"/>
    <property type="project" value="UniProtKB-UniRule"/>
</dbReference>
<feature type="compositionally biased region" description="Pro residues" evidence="10">
    <location>
        <begin position="148"/>
        <end position="159"/>
    </location>
</feature>
<comment type="subunit">
    <text evidence="8">Component of the U1 snRNP. The U1 snRNP is composed of the U1 snRNA and the 7 core Sm proteins SNRPB, SNRPD1, SNRPD2, SNRPD3, SNRPE, SNRPF and SNRPG that assemble in a heptameric protein ring on the Sm site of the small nuclear RNA to form the core snRNP, and at least 3 U1 snRNP-specific proteins SNRNP70/U1-70K, SNRPA/U1-A and SNRPC/U1-C. SNRPC/U1-C interacts with U1 snRNA and the 5' splice-site region of the pre-mRNA. Interacts (via N-terminus) with TIA1 (via C-terminus); thereby promoting spliceosomal U1 snRNP recruitment to 5' splice sites.</text>
</comment>
<feature type="region of interest" description="Disordered" evidence="10">
    <location>
        <begin position="138"/>
        <end position="232"/>
    </location>
</feature>
<dbReference type="GO" id="GO:0071004">
    <property type="term" value="C:U2-type prespliceosome"/>
    <property type="evidence" value="ECO:0007669"/>
    <property type="project" value="UniProtKB-UniRule"/>
</dbReference>
<keyword evidence="4 9" id="KW-0862">Zinc</keyword>
<dbReference type="InterPro" id="IPR003604">
    <property type="entry name" value="Matrin/U1-like-C_Znf_C2H2"/>
</dbReference>
<evidence type="ECO:0000256" key="7">
    <source>
        <dbReference type="ARBA" id="ARBA00023274"/>
    </source>
</evidence>
<evidence type="ECO:0000256" key="6">
    <source>
        <dbReference type="ARBA" id="ARBA00023242"/>
    </source>
</evidence>
<gene>
    <name evidence="12" type="ORF">K437DRAFT_257295</name>
</gene>
<evidence type="ECO:0000256" key="9">
    <source>
        <dbReference type="HAMAP-Rule" id="MF_03153"/>
    </source>
</evidence>
<dbReference type="InterPro" id="IPR017340">
    <property type="entry name" value="U1_snRNP-C"/>
</dbReference>
<feature type="compositionally biased region" description="Pro residues" evidence="10">
    <location>
        <begin position="191"/>
        <end position="205"/>
    </location>
</feature>
<dbReference type="InterPro" id="IPR000690">
    <property type="entry name" value="Matrin/U1-C_Znf_C2H2"/>
</dbReference>
<dbReference type="GO" id="GO:0030627">
    <property type="term" value="F:pre-mRNA 5'-splice site binding"/>
    <property type="evidence" value="ECO:0007669"/>
    <property type="project" value="InterPro"/>
</dbReference>
<dbReference type="RefSeq" id="XP_013242525.1">
    <property type="nucleotide sequence ID" value="XM_013387071.1"/>
</dbReference>
<dbReference type="STRING" id="1037660.A0A066VYM9"/>
<proteinExistence type="inferred from homology"/>
<evidence type="ECO:0000256" key="5">
    <source>
        <dbReference type="ARBA" id="ARBA00022884"/>
    </source>
</evidence>
<dbReference type="OrthoDB" id="76567at2759"/>
<dbReference type="GeneID" id="25264660"/>
<sequence length="232" mass="23762">MGKHYCDYCDVFLTHDSTSVRKAHNSGRNHLQNVRDYYVGIDKAQAQAIINSIVANYDAKGLARPQAFQQGTDVQAMGLGHPPPFAGPGGMGRGPPAGAWGSRPPPQIGSGAPIRLGVDAPQQFSGPPPGMGMPMGMGVPNGMAGGPRAPPNFAQPPPSFAQRPPNFAQPPPGFVQGSPTGFGGQPGSAQNPPPQGAVYGRPPPALGAQPSFSQGPPPVDAGGPPRPLGGYR</sequence>
<evidence type="ECO:0000313" key="12">
    <source>
        <dbReference type="EMBL" id="KDN43904.1"/>
    </source>
</evidence>
<dbReference type="SMART" id="SM00451">
    <property type="entry name" value="ZnF_U1"/>
    <property type="match status" value="1"/>
</dbReference>
<dbReference type="PANTHER" id="PTHR31148">
    <property type="entry name" value="U1 SMALL NUCLEAR RIBONUCLEOPROTEIN C"/>
    <property type="match status" value="1"/>
</dbReference>
<keyword evidence="6 9" id="KW-0539">Nucleus</keyword>
<evidence type="ECO:0000313" key="13">
    <source>
        <dbReference type="Proteomes" id="UP000027361"/>
    </source>
</evidence>
<dbReference type="InterPro" id="IPR013085">
    <property type="entry name" value="U1-CZ_Znf_C2H2"/>
</dbReference>
<dbReference type="Gene3D" id="3.30.160.60">
    <property type="entry name" value="Classic Zinc Finger"/>
    <property type="match status" value="1"/>
</dbReference>
<comment type="caution">
    <text evidence="12">The sequence shown here is derived from an EMBL/GenBank/DDBJ whole genome shotgun (WGS) entry which is preliminary data.</text>
</comment>
<accession>A0A066VYM9</accession>
<evidence type="ECO:0000256" key="3">
    <source>
        <dbReference type="ARBA" id="ARBA00022771"/>
    </source>
</evidence>
<keyword evidence="5 9" id="KW-0694">RNA-binding</keyword>
<dbReference type="InParanoid" id="A0A066VYM9"/>
<keyword evidence="13" id="KW-1185">Reference proteome</keyword>
<dbReference type="GO" id="GO:0003729">
    <property type="term" value="F:mRNA binding"/>
    <property type="evidence" value="ECO:0007669"/>
    <property type="project" value="UniProtKB-UniRule"/>
</dbReference>
<dbReference type="HAMAP" id="MF_03153">
    <property type="entry name" value="U1_C"/>
    <property type="match status" value="1"/>
</dbReference>
<evidence type="ECO:0000259" key="11">
    <source>
        <dbReference type="PROSITE" id="PS50171"/>
    </source>
</evidence>
<evidence type="ECO:0000256" key="2">
    <source>
        <dbReference type="ARBA" id="ARBA00022723"/>
    </source>
</evidence>
<dbReference type="InterPro" id="IPR036236">
    <property type="entry name" value="Znf_C2H2_sf"/>
</dbReference>
<organism evidence="12 13">
    <name type="scientific">Tilletiaria anomala (strain ATCC 24038 / CBS 436.72 / UBC 951)</name>
    <dbReference type="NCBI Taxonomy" id="1037660"/>
    <lineage>
        <taxon>Eukaryota</taxon>
        <taxon>Fungi</taxon>
        <taxon>Dikarya</taxon>
        <taxon>Basidiomycota</taxon>
        <taxon>Ustilaginomycotina</taxon>
        <taxon>Exobasidiomycetes</taxon>
        <taxon>Georgefischeriales</taxon>
        <taxon>Tilletiariaceae</taxon>
        <taxon>Tilletiaria</taxon>
    </lineage>
</organism>